<dbReference type="Proteomes" id="UP000694044">
    <property type="component" value="Unassembled WGS sequence"/>
</dbReference>
<dbReference type="OrthoDB" id="10576637at2759"/>
<sequence length="123" mass="13305">MGLKDMTIKASERVKDVSCSTWSLRLESSRVHLDLLSGAPPTTSSVASSSSSRSSLSTLSRSSQGSRLTGGASASLATSYVSFRELELRKSQIERELAQVQYELQLRESQRAAAQLQAKPQGK</sequence>
<dbReference type="EMBL" id="JAGDFM010000195">
    <property type="protein sequence ID" value="KAG7382843.1"/>
    <property type="molecule type" value="Genomic_DNA"/>
</dbReference>
<keyword evidence="1" id="KW-0175">Coiled coil</keyword>
<reference evidence="3" key="1">
    <citation type="submission" date="2021-02" db="EMBL/GenBank/DDBJ databases">
        <authorList>
            <person name="Palmer J.M."/>
        </authorList>
    </citation>
    <scope>NUCLEOTIDE SEQUENCE</scope>
    <source>
        <strain evidence="3">SCRP734</strain>
    </source>
</reference>
<feature type="compositionally biased region" description="Low complexity" evidence="2">
    <location>
        <begin position="43"/>
        <end position="71"/>
    </location>
</feature>
<evidence type="ECO:0000256" key="1">
    <source>
        <dbReference type="SAM" id="Coils"/>
    </source>
</evidence>
<keyword evidence="4" id="KW-1185">Reference proteome</keyword>
<feature type="coiled-coil region" evidence="1">
    <location>
        <begin position="83"/>
        <end position="119"/>
    </location>
</feature>
<accession>A0A8T1VS22</accession>
<proteinExistence type="predicted"/>
<dbReference type="AlphaFoldDB" id="A0A8T1VS22"/>
<evidence type="ECO:0000256" key="2">
    <source>
        <dbReference type="SAM" id="MobiDB-lite"/>
    </source>
</evidence>
<gene>
    <name evidence="3" type="ORF">PHYPSEUDO_004294</name>
</gene>
<protein>
    <submittedName>
        <fullName evidence="3">Uncharacterized protein</fullName>
    </submittedName>
</protein>
<organism evidence="3 4">
    <name type="scientific">Phytophthora pseudosyringae</name>
    <dbReference type="NCBI Taxonomy" id="221518"/>
    <lineage>
        <taxon>Eukaryota</taxon>
        <taxon>Sar</taxon>
        <taxon>Stramenopiles</taxon>
        <taxon>Oomycota</taxon>
        <taxon>Peronosporomycetes</taxon>
        <taxon>Peronosporales</taxon>
        <taxon>Peronosporaceae</taxon>
        <taxon>Phytophthora</taxon>
    </lineage>
</organism>
<evidence type="ECO:0000313" key="3">
    <source>
        <dbReference type="EMBL" id="KAG7382843.1"/>
    </source>
</evidence>
<comment type="caution">
    <text evidence="3">The sequence shown here is derived from an EMBL/GenBank/DDBJ whole genome shotgun (WGS) entry which is preliminary data.</text>
</comment>
<name>A0A8T1VS22_9STRA</name>
<evidence type="ECO:0000313" key="4">
    <source>
        <dbReference type="Proteomes" id="UP000694044"/>
    </source>
</evidence>
<feature type="region of interest" description="Disordered" evidence="2">
    <location>
        <begin position="37"/>
        <end position="74"/>
    </location>
</feature>